<evidence type="ECO:0000256" key="5">
    <source>
        <dbReference type="SAM" id="MobiDB-lite"/>
    </source>
</evidence>
<sequence length="318" mass="35320">MDIRIATLSTVLFSMTGLLGCQTLANNPSELNRTQIYQASWVTSGDAFGPPDDSVLATNESRVVFFRDEEDGSSDVVRIGLGADNVFQSSLQNKHYSESVLCSGVQTININIGVADKQKVTTYSQKYTFLPQTTIYLQIGTSKSGHAFIRQVSLEDVLNSPEKFTRQAHQINRVSSKCNRLDNVDLQQSETLSTADNSDIDAPLYFRLLFDFDSVDVKNENVIKLSKVADTARLFPKRAVILEGHTDDRGPKQYNLTLSQKRADAVKNILINQYGLDAERIASVGYGESRPVDKSGTEKGRQNNRRVDAIVIREESAK</sequence>
<dbReference type="Proteomes" id="UP000664161">
    <property type="component" value="Unassembled WGS sequence"/>
</dbReference>
<feature type="domain" description="OmpA-like" evidence="6">
    <location>
        <begin position="197"/>
        <end position="315"/>
    </location>
</feature>
<gene>
    <name evidence="7" type="ORF">J3491_10775</name>
</gene>
<dbReference type="EMBL" id="JAGBKN010000030">
    <property type="protein sequence ID" value="MBO1517810.1"/>
    <property type="molecule type" value="Genomic_DNA"/>
</dbReference>
<organism evidence="7 8">
    <name type="scientific">Psychrobacter halodurans</name>
    <dbReference type="NCBI Taxonomy" id="2818439"/>
    <lineage>
        <taxon>Bacteria</taxon>
        <taxon>Pseudomonadati</taxon>
        <taxon>Pseudomonadota</taxon>
        <taxon>Gammaproteobacteria</taxon>
        <taxon>Moraxellales</taxon>
        <taxon>Moraxellaceae</taxon>
        <taxon>Psychrobacter</taxon>
    </lineage>
</organism>
<evidence type="ECO:0000256" key="2">
    <source>
        <dbReference type="ARBA" id="ARBA00023136"/>
    </source>
</evidence>
<comment type="subcellular location">
    <subcellularLocation>
        <location evidence="1">Cell outer membrane</location>
    </subcellularLocation>
</comment>
<dbReference type="InterPro" id="IPR006665">
    <property type="entry name" value="OmpA-like"/>
</dbReference>
<dbReference type="RefSeq" id="WP_075101207.1">
    <property type="nucleotide sequence ID" value="NZ_JAGBKN010000030.1"/>
</dbReference>
<dbReference type="PANTHER" id="PTHR30329">
    <property type="entry name" value="STATOR ELEMENT OF FLAGELLAR MOTOR COMPLEX"/>
    <property type="match status" value="1"/>
</dbReference>
<dbReference type="SUPFAM" id="SSF103088">
    <property type="entry name" value="OmpA-like"/>
    <property type="match status" value="1"/>
</dbReference>
<dbReference type="InterPro" id="IPR006664">
    <property type="entry name" value="OMP_bac"/>
</dbReference>
<dbReference type="PRINTS" id="PR01021">
    <property type="entry name" value="OMPADOMAIN"/>
</dbReference>
<reference evidence="7 8" key="1">
    <citation type="submission" date="2021-03" db="EMBL/GenBank/DDBJ databases">
        <authorList>
            <person name="Shang D.-D."/>
            <person name="Du Z.-J."/>
            <person name="Chen G.-J."/>
        </authorList>
    </citation>
    <scope>NUCLEOTIDE SEQUENCE [LARGE SCALE GENOMIC DNA]</scope>
    <source>
        <strain evidence="7 8">F2608</strain>
    </source>
</reference>
<dbReference type="InterPro" id="IPR006690">
    <property type="entry name" value="OMPA-like_CS"/>
</dbReference>
<name>A0AAW4IRC7_9GAMM</name>
<dbReference type="Gene3D" id="3.30.1330.60">
    <property type="entry name" value="OmpA-like domain"/>
    <property type="match status" value="1"/>
</dbReference>
<feature type="region of interest" description="Disordered" evidence="5">
    <location>
        <begin position="289"/>
        <end position="318"/>
    </location>
</feature>
<proteinExistence type="predicted"/>
<dbReference type="InterPro" id="IPR050330">
    <property type="entry name" value="Bact_OuterMem_StrucFunc"/>
</dbReference>
<dbReference type="PROSITE" id="PS51123">
    <property type="entry name" value="OMPA_2"/>
    <property type="match status" value="1"/>
</dbReference>
<keyword evidence="8" id="KW-1185">Reference proteome</keyword>
<evidence type="ECO:0000313" key="7">
    <source>
        <dbReference type="EMBL" id="MBO1517810.1"/>
    </source>
</evidence>
<keyword evidence="3" id="KW-0998">Cell outer membrane</keyword>
<dbReference type="InterPro" id="IPR036737">
    <property type="entry name" value="OmpA-like_sf"/>
</dbReference>
<evidence type="ECO:0000256" key="3">
    <source>
        <dbReference type="ARBA" id="ARBA00023237"/>
    </source>
</evidence>
<dbReference type="CDD" id="cd07185">
    <property type="entry name" value="OmpA_C-like"/>
    <property type="match status" value="1"/>
</dbReference>
<keyword evidence="2 4" id="KW-0472">Membrane</keyword>
<dbReference type="PROSITE" id="PS51257">
    <property type="entry name" value="PROKAR_LIPOPROTEIN"/>
    <property type="match status" value="1"/>
</dbReference>
<evidence type="ECO:0000256" key="4">
    <source>
        <dbReference type="PROSITE-ProRule" id="PRU00473"/>
    </source>
</evidence>
<feature type="compositionally biased region" description="Basic and acidic residues" evidence="5">
    <location>
        <begin position="290"/>
        <end position="318"/>
    </location>
</feature>
<evidence type="ECO:0000259" key="6">
    <source>
        <dbReference type="PROSITE" id="PS51123"/>
    </source>
</evidence>
<evidence type="ECO:0000313" key="8">
    <source>
        <dbReference type="Proteomes" id="UP000664161"/>
    </source>
</evidence>
<dbReference type="PANTHER" id="PTHR30329:SF21">
    <property type="entry name" value="LIPOPROTEIN YIAD-RELATED"/>
    <property type="match status" value="1"/>
</dbReference>
<dbReference type="PROSITE" id="PS01068">
    <property type="entry name" value="OMPA_1"/>
    <property type="match status" value="1"/>
</dbReference>
<accession>A0AAW4IRC7</accession>
<dbReference type="Pfam" id="PF00691">
    <property type="entry name" value="OmpA"/>
    <property type="match status" value="1"/>
</dbReference>
<dbReference type="AlphaFoldDB" id="A0AAW4IRC7"/>
<comment type="caution">
    <text evidence="7">The sequence shown here is derived from an EMBL/GenBank/DDBJ whole genome shotgun (WGS) entry which is preliminary data.</text>
</comment>
<dbReference type="GO" id="GO:0009279">
    <property type="term" value="C:cell outer membrane"/>
    <property type="evidence" value="ECO:0007669"/>
    <property type="project" value="UniProtKB-SubCell"/>
</dbReference>
<evidence type="ECO:0000256" key="1">
    <source>
        <dbReference type="ARBA" id="ARBA00004442"/>
    </source>
</evidence>
<protein>
    <submittedName>
        <fullName evidence="7">OmpA family protein</fullName>
    </submittedName>
</protein>